<reference evidence="1" key="2">
    <citation type="submission" date="2020-09" db="EMBL/GenBank/DDBJ databases">
        <title>Novel species in genus Aeromicrobium.</title>
        <authorList>
            <person name="Zhang G."/>
        </authorList>
    </citation>
    <scope>NUCLEOTIDE SEQUENCE</scope>
    <source>
        <strain evidence="1">SSW1-57</strain>
    </source>
</reference>
<dbReference type="RefSeq" id="WP_179424028.1">
    <property type="nucleotide sequence ID" value="NZ_BAAAMP010000003.1"/>
</dbReference>
<accession>A0A8I0G2K7</accession>
<gene>
    <name evidence="2" type="ORF">BJ975_000898</name>
    <name evidence="1" type="ORF">IDH50_15905</name>
</gene>
<evidence type="ECO:0000313" key="3">
    <source>
        <dbReference type="Proteomes" id="UP000587211"/>
    </source>
</evidence>
<proteinExistence type="predicted"/>
<dbReference type="Proteomes" id="UP000587211">
    <property type="component" value="Unassembled WGS sequence"/>
</dbReference>
<evidence type="ECO:0008006" key="5">
    <source>
        <dbReference type="Google" id="ProtNLM"/>
    </source>
</evidence>
<reference evidence="2 3" key="1">
    <citation type="submission" date="2020-07" db="EMBL/GenBank/DDBJ databases">
        <title>Sequencing the genomes of 1000 actinobacteria strains.</title>
        <authorList>
            <person name="Klenk H.-P."/>
        </authorList>
    </citation>
    <scope>NUCLEOTIDE SEQUENCE [LARGE SCALE GENOMIC DNA]</scope>
    <source>
        <strain evidence="2 3">DSM 19087</strain>
    </source>
</reference>
<evidence type="ECO:0000313" key="4">
    <source>
        <dbReference type="Proteomes" id="UP000659061"/>
    </source>
</evidence>
<dbReference type="Proteomes" id="UP000659061">
    <property type="component" value="Unassembled WGS sequence"/>
</dbReference>
<name>A0A8I0G2K7_9ACTN</name>
<comment type="caution">
    <text evidence="1">The sequence shown here is derived from an EMBL/GenBank/DDBJ whole genome shotgun (WGS) entry which is preliminary data.</text>
</comment>
<protein>
    <recommendedName>
        <fullName evidence="5">Replication initiation factor</fullName>
    </recommendedName>
</protein>
<dbReference type="AlphaFoldDB" id="A0A8I0G2K7"/>
<evidence type="ECO:0000313" key="2">
    <source>
        <dbReference type="EMBL" id="NYI37523.1"/>
    </source>
</evidence>
<keyword evidence="3" id="KW-1185">Reference proteome</keyword>
<dbReference type="EMBL" id="JACBZN010000001">
    <property type="protein sequence ID" value="NYI37523.1"/>
    <property type="molecule type" value="Genomic_DNA"/>
</dbReference>
<sequence length="356" mass="39840">MRLGRETKPLTELASGFDALYMTAECVLPKLFLADLKAAQDRARDEGSPSPLELGPETFLVGERGINRYRYALHHPNGLIALTQSKNLPAVSIQPRARFIHAVGVEPATRWFSELVESIVGPVRWKASRADLFMDSHGWDLTGNDRERFLCRAKDLRTWESHSALTGLGFGSGKTLSARIYDKTEEMRAKGSDWWPDVWGADYLSSERVLRVEFQLRRSVIREVGLDSPEDVLREAPRVWAYLTDEWLTFRDPSGDKTRSRWPVSPAWTSVQAASLRAEAVGLERVSAGERAGSIRRLLPQLQGYLSSAGALLNATTREETLHRVGRLLEAEAERTGISFEQRLAGKRADLRAVGA</sequence>
<organism evidence="1 4">
    <name type="scientific">Aeromicrobium tamlense</name>
    <dbReference type="NCBI Taxonomy" id="375541"/>
    <lineage>
        <taxon>Bacteria</taxon>
        <taxon>Bacillati</taxon>
        <taxon>Actinomycetota</taxon>
        <taxon>Actinomycetes</taxon>
        <taxon>Propionibacteriales</taxon>
        <taxon>Nocardioidaceae</taxon>
        <taxon>Aeromicrobium</taxon>
    </lineage>
</organism>
<evidence type="ECO:0000313" key="1">
    <source>
        <dbReference type="EMBL" id="MBD1271729.1"/>
    </source>
</evidence>
<dbReference type="EMBL" id="JACWMT010000003">
    <property type="protein sequence ID" value="MBD1271729.1"/>
    <property type="molecule type" value="Genomic_DNA"/>
</dbReference>